<sequence>MKTEYKKPVSESRKIRKPLLEKKRRDRINDSLETLKIMLLNSKPNLKDGKKLEKADILEMTVDYLRNLHRTLMRVQECNGSPAKKQDDLEIQRNVCDSTSTTQLTLVPSKTASGNFILVVPSNCNFNEDNSGQNVKVDNVWRPW</sequence>
<name>A0ABD1E7P0_HYPHA</name>
<dbReference type="GO" id="GO:0005634">
    <property type="term" value="C:nucleus"/>
    <property type="evidence" value="ECO:0007669"/>
    <property type="project" value="UniProtKB-SubCell"/>
</dbReference>
<dbReference type="PANTHER" id="PTHR10985">
    <property type="entry name" value="BASIC HELIX-LOOP-HELIX TRANSCRIPTION FACTOR, HES-RELATED"/>
    <property type="match status" value="1"/>
</dbReference>
<dbReference type="SUPFAM" id="SSF47459">
    <property type="entry name" value="HLH, helix-loop-helix DNA-binding domain"/>
    <property type="match status" value="1"/>
</dbReference>
<gene>
    <name evidence="7" type="ORF">ABEB36_013344</name>
</gene>
<dbReference type="InterPro" id="IPR050370">
    <property type="entry name" value="HES_HEY"/>
</dbReference>
<comment type="caution">
    <text evidence="7">The sequence shown here is derived from an EMBL/GenBank/DDBJ whole genome shotgun (WGS) entry which is preliminary data.</text>
</comment>
<feature type="region of interest" description="Disordered" evidence="5">
    <location>
        <begin position="1"/>
        <end position="22"/>
    </location>
</feature>
<dbReference type="InterPro" id="IPR036638">
    <property type="entry name" value="HLH_DNA-bd_sf"/>
</dbReference>
<dbReference type="Proteomes" id="UP001566132">
    <property type="component" value="Unassembled WGS sequence"/>
</dbReference>
<dbReference type="InterPro" id="IPR011598">
    <property type="entry name" value="bHLH_dom"/>
</dbReference>
<evidence type="ECO:0000256" key="2">
    <source>
        <dbReference type="ARBA" id="ARBA00023015"/>
    </source>
</evidence>
<evidence type="ECO:0000313" key="8">
    <source>
        <dbReference type="Proteomes" id="UP001566132"/>
    </source>
</evidence>
<dbReference type="EMBL" id="JBDJPC010000010">
    <property type="protein sequence ID" value="KAL1490689.1"/>
    <property type="molecule type" value="Genomic_DNA"/>
</dbReference>
<comment type="subcellular location">
    <subcellularLocation>
        <location evidence="1">Nucleus</location>
    </subcellularLocation>
</comment>
<reference evidence="7 8" key="1">
    <citation type="submission" date="2024-05" db="EMBL/GenBank/DDBJ databases">
        <title>Genetic variation in Jamaican populations of the coffee berry borer (Hypothenemus hampei).</title>
        <authorList>
            <person name="Errbii M."/>
            <person name="Myrie A."/>
        </authorList>
    </citation>
    <scope>NUCLEOTIDE SEQUENCE [LARGE SCALE GENOMIC DNA]</scope>
    <source>
        <strain evidence="7">JA-Hopewell-2020-01-JO</strain>
        <tissue evidence="7">Whole body</tissue>
    </source>
</reference>
<evidence type="ECO:0000313" key="7">
    <source>
        <dbReference type="EMBL" id="KAL1490689.1"/>
    </source>
</evidence>
<organism evidence="7 8">
    <name type="scientific">Hypothenemus hampei</name>
    <name type="common">Coffee berry borer</name>
    <dbReference type="NCBI Taxonomy" id="57062"/>
    <lineage>
        <taxon>Eukaryota</taxon>
        <taxon>Metazoa</taxon>
        <taxon>Ecdysozoa</taxon>
        <taxon>Arthropoda</taxon>
        <taxon>Hexapoda</taxon>
        <taxon>Insecta</taxon>
        <taxon>Pterygota</taxon>
        <taxon>Neoptera</taxon>
        <taxon>Endopterygota</taxon>
        <taxon>Coleoptera</taxon>
        <taxon>Polyphaga</taxon>
        <taxon>Cucujiformia</taxon>
        <taxon>Curculionidae</taxon>
        <taxon>Scolytinae</taxon>
        <taxon>Hypothenemus</taxon>
    </lineage>
</organism>
<keyword evidence="3" id="KW-0804">Transcription</keyword>
<keyword evidence="4" id="KW-0539">Nucleus</keyword>
<evidence type="ECO:0000256" key="5">
    <source>
        <dbReference type="SAM" id="MobiDB-lite"/>
    </source>
</evidence>
<proteinExistence type="predicted"/>
<feature type="domain" description="BHLH" evidence="6">
    <location>
        <begin position="12"/>
        <end position="68"/>
    </location>
</feature>
<keyword evidence="8" id="KW-1185">Reference proteome</keyword>
<dbReference type="Gene3D" id="4.10.280.10">
    <property type="entry name" value="Helix-loop-helix DNA-binding domain"/>
    <property type="match status" value="1"/>
</dbReference>
<dbReference type="PROSITE" id="PS50888">
    <property type="entry name" value="BHLH"/>
    <property type="match status" value="1"/>
</dbReference>
<dbReference type="CDD" id="cd11410">
    <property type="entry name" value="bHLH_O_HES"/>
    <property type="match status" value="1"/>
</dbReference>
<evidence type="ECO:0000256" key="3">
    <source>
        <dbReference type="ARBA" id="ARBA00023163"/>
    </source>
</evidence>
<dbReference type="AlphaFoldDB" id="A0ABD1E7P0"/>
<evidence type="ECO:0000256" key="1">
    <source>
        <dbReference type="ARBA" id="ARBA00004123"/>
    </source>
</evidence>
<keyword evidence="2" id="KW-0805">Transcription regulation</keyword>
<dbReference type="SMART" id="SM00353">
    <property type="entry name" value="HLH"/>
    <property type="match status" value="1"/>
</dbReference>
<evidence type="ECO:0000259" key="6">
    <source>
        <dbReference type="PROSITE" id="PS50888"/>
    </source>
</evidence>
<evidence type="ECO:0000256" key="4">
    <source>
        <dbReference type="ARBA" id="ARBA00023242"/>
    </source>
</evidence>
<dbReference type="Pfam" id="PF00010">
    <property type="entry name" value="HLH"/>
    <property type="match status" value="1"/>
</dbReference>
<protein>
    <recommendedName>
        <fullName evidence="6">BHLH domain-containing protein</fullName>
    </recommendedName>
</protein>
<accession>A0ABD1E7P0</accession>